<keyword evidence="2" id="KW-1185">Reference proteome</keyword>
<accession>A0A835AWB6</accession>
<dbReference type="Proteomes" id="UP000636709">
    <property type="component" value="Unassembled WGS sequence"/>
</dbReference>
<protein>
    <submittedName>
        <fullName evidence="1">Uncharacterized protein</fullName>
    </submittedName>
</protein>
<gene>
    <name evidence="1" type="ORF">HU200_048478</name>
</gene>
<organism evidence="1 2">
    <name type="scientific">Digitaria exilis</name>
    <dbReference type="NCBI Taxonomy" id="1010633"/>
    <lineage>
        <taxon>Eukaryota</taxon>
        <taxon>Viridiplantae</taxon>
        <taxon>Streptophyta</taxon>
        <taxon>Embryophyta</taxon>
        <taxon>Tracheophyta</taxon>
        <taxon>Spermatophyta</taxon>
        <taxon>Magnoliopsida</taxon>
        <taxon>Liliopsida</taxon>
        <taxon>Poales</taxon>
        <taxon>Poaceae</taxon>
        <taxon>PACMAD clade</taxon>
        <taxon>Panicoideae</taxon>
        <taxon>Panicodae</taxon>
        <taxon>Paniceae</taxon>
        <taxon>Anthephorinae</taxon>
        <taxon>Digitaria</taxon>
    </lineage>
</organism>
<reference evidence="1" key="1">
    <citation type="submission" date="2020-07" db="EMBL/GenBank/DDBJ databases">
        <title>Genome sequence and genetic diversity analysis of an under-domesticated orphan crop, white fonio (Digitaria exilis).</title>
        <authorList>
            <person name="Bennetzen J.L."/>
            <person name="Chen S."/>
            <person name="Ma X."/>
            <person name="Wang X."/>
            <person name="Yssel A.E.J."/>
            <person name="Chaluvadi S.R."/>
            <person name="Johnson M."/>
            <person name="Gangashetty P."/>
            <person name="Hamidou F."/>
            <person name="Sanogo M.D."/>
            <person name="Zwaenepoel A."/>
            <person name="Wallace J."/>
            <person name="Van De Peer Y."/>
            <person name="Van Deynze A."/>
        </authorList>
    </citation>
    <scope>NUCLEOTIDE SEQUENCE</scope>
    <source>
        <tissue evidence="1">Leaves</tissue>
    </source>
</reference>
<dbReference type="Pfam" id="PF07893">
    <property type="entry name" value="DUF1668"/>
    <property type="match status" value="1"/>
</dbReference>
<sequence>MPVPTRYERLEIICVQSKQSGQSIRHSGDMMQSRRFVNLVVDTFVGGRTAYALHRIDVSGLFMHGGSSGTIDEDDALLPPPAMTFDPTGSVAVGNVDFLPLSGSKGEDVVALGHDGHGLLYSAASRSVHVLPALHRRKGSVCPISITAGNSLYVIERRPFYTDACCFAVLSHGIRPGGGSYDDFPRHGRSPGWYWRPLPPPPFAYASNHECYTICRPARARGYGIAACAAASCGTKLWVTLAQGGGTYSFDTESSAWSKVAGSWALPFRGRAEYVPEHRLWFGLSSGYWDSRLLRLCASDLTGGLGRPRRPTSEEWSPAEESYLVPLGCGKFCIARFFEDDQGLHSCAVFTGVEPISSSLMKSGSPFFGGSHEAALDDRAFVEAALHMDVRRRHVGSWIAGTGTSTVAS</sequence>
<dbReference type="InterPro" id="IPR012871">
    <property type="entry name" value="DUF1668_ORYSA"/>
</dbReference>
<dbReference type="PANTHER" id="PTHR33085:SF13">
    <property type="entry name" value="DUF295 DOMAIN-CONTAINING PROTEIN"/>
    <property type="match status" value="1"/>
</dbReference>
<dbReference type="AlphaFoldDB" id="A0A835AWB6"/>
<evidence type="ECO:0000313" key="2">
    <source>
        <dbReference type="Proteomes" id="UP000636709"/>
    </source>
</evidence>
<name>A0A835AWB6_9POAL</name>
<evidence type="ECO:0000313" key="1">
    <source>
        <dbReference type="EMBL" id="KAF8673727.1"/>
    </source>
</evidence>
<dbReference type="OrthoDB" id="591192at2759"/>
<dbReference type="PANTHER" id="PTHR33085">
    <property type="entry name" value="OS12G0113100 PROTEIN-RELATED"/>
    <property type="match status" value="1"/>
</dbReference>
<dbReference type="EMBL" id="JACEFO010002202">
    <property type="protein sequence ID" value="KAF8673727.1"/>
    <property type="molecule type" value="Genomic_DNA"/>
</dbReference>
<proteinExistence type="predicted"/>
<comment type="caution">
    <text evidence="1">The sequence shown here is derived from an EMBL/GenBank/DDBJ whole genome shotgun (WGS) entry which is preliminary data.</text>
</comment>